<organism evidence="1 2">
    <name type="scientific">Vibrio pelagius</name>
    <dbReference type="NCBI Taxonomy" id="28169"/>
    <lineage>
        <taxon>Bacteria</taxon>
        <taxon>Pseudomonadati</taxon>
        <taxon>Pseudomonadota</taxon>
        <taxon>Gammaproteobacteria</taxon>
        <taxon>Vibrionales</taxon>
        <taxon>Vibrionaceae</taxon>
        <taxon>Vibrio</taxon>
    </lineage>
</organism>
<dbReference type="EMBL" id="CP090614">
    <property type="protein sequence ID" value="UTT83447.1"/>
    <property type="molecule type" value="Genomic_DNA"/>
</dbReference>
<dbReference type="Proteomes" id="UP001059120">
    <property type="component" value="Chromosome 1"/>
</dbReference>
<dbReference type="Gene3D" id="2.60.40.10">
    <property type="entry name" value="Immunoglobulins"/>
    <property type="match status" value="1"/>
</dbReference>
<sequence>MKKVSLLAASVAFALTGCGGSDGDSSSATPSGVVITAIDGYLQHAEVWVDTDGNFELDASDKKLDVETDENGQFTLPNEHKDSVVFIKAIKDKTIDITRGPVTNGFKLATTAGSTIINPMTNMVVKQLEAAKLAGAEMTQEQAEEKVVESVTNSGLTASQDLIFGDYIADRSEQAKALNAIGEKLVDNSGLAVDKQLELTDKVAGAAQTIIEKEESLEDFSPVVEVPTDGNPITVTPNSRPVDNKNGVLESITLESSDVWVELNASAYFQDVENDTLTFELKELANDLNGLVIDSDTGIISGDLTKAGTYNYQIFAKDAHGALSYPLNLKVTKLADNLAPEIDTEEQNRLQSVINGWQLQEGELFNQTIDLAGLFNDTDGAIVKYRSGGLTIDGLTITPTEDTSSIVTISGTPSKSYPAGQTFNVGGVDDDNEPTYVTFTLPEVLKGTPVEPPVSELGFTQAHFDKGGVWQMGSFDYGDGEFAFASLRMEAGQHVLCWASEDDADSTISRKGWMETFDYQAAEYKANNGNVIGGDDCMPAKLNTDGTLEVEGDEPGSVTTISMVYQHITENNDYQIIMTLDEGNIVELFWLDSTEDSTGSIYNTFAYPSPSNRPVGDQYTEYLLIDDATAYNKIDPLLDQFDYTVTKTSGFDSETVLAEGTYRVSSVSFPDEGWSGNWVYEEVPPTGGLSYVGLPEFNEDVNRDILRRYFTYRDFGDVQIGVGDSDKDAQWGRDLNDFGFFFIASEDKEIIKSIHDAWIK</sequence>
<protein>
    <submittedName>
        <fullName evidence="1">Ig domain-containing protein</fullName>
    </submittedName>
</protein>
<evidence type="ECO:0000313" key="1">
    <source>
        <dbReference type="EMBL" id="UTT83447.1"/>
    </source>
</evidence>
<dbReference type="InterPro" id="IPR013783">
    <property type="entry name" value="Ig-like_fold"/>
</dbReference>
<name>A0ABY5FZV0_VIBPE</name>
<accession>A0ABY5FZV0</accession>
<reference evidence="1" key="1">
    <citation type="submission" date="2022-01" db="EMBL/GenBank/DDBJ databases">
        <title>Alginate degradation mechanism of Vibrio pelagius WXL662.</title>
        <authorList>
            <person name="He X."/>
        </authorList>
    </citation>
    <scope>NUCLEOTIDE SEQUENCE</scope>
    <source>
        <strain evidence="1">WXL662</strain>
    </source>
</reference>
<dbReference type="PROSITE" id="PS51257">
    <property type="entry name" value="PROKAR_LIPOPROTEIN"/>
    <property type="match status" value="1"/>
</dbReference>
<proteinExistence type="predicted"/>
<dbReference type="RefSeq" id="WP_255229527.1">
    <property type="nucleotide sequence ID" value="NZ_CP090614.1"/>
</dbReference>
<dbReference type="Pfam" id="PF05345">
    <property type="entry name" value="He_PIG"/>
    <property type="match status" value="1"/>
</dbReference>
<gene>
    <name evidence="1" type="ORF">LZI70_06675</name>
</gene>
<keyword evidence="2" id="KW-1185">Reference proteome</keyword>
<evidence type="ECO:0000313" key="2">
    <source>
        <dbReference type="Proteomes" id="UP001059120"/>
    </source>
</evidence>